<dbReference type="PANTHER" id="PTHR24243:SF208">
    <property type="entry name" value="PYROKININ-1 RECEPTOR"/>
    <property type="match status" value="1"/>
</dbReference>
<evidence type="ECO:0000256" key="6">
    <source>
        <dbReference type="ARBA" id="ARBA00023170"/>
    </source>
</evidence>
<keyword evidence="7 8" id="KW-0807">Transducer</keyword>
<feature type="transmembrane region" description="Helical" evidence="9">
    <location>
        <begin position="127"/>
        <end position="147"/>
    </location>
</feature>
<comment type="subcellular location">
    <subcellularLocation>
        <location evidence="1">Membrane</location>
        <topology evidence="1">Multi-pass membrane protein</topology>
    </subcellularLocation>
</comment>
<feature type="transmembrane region" description="Helical" evidence="9">
    <location>
        <begin position="169"/>
        <end position="190"/>
    </location>
</feature>
<evidence type="ECO:0000259" key="10">
    <source>
        <dbReference type="PROSITE" id="PS50262"/>
    </source>
</evidence>
<feature type="transmembrane region" description="Helical" evidence="9">
    <location>
        <begin position="254"/>
        <end position="272"/>
    </location>
</feature>
<evidence type="ECO:0000256" key="1">
    <source>
        <dbReference type="ARBA" id="ARBA00004141"/>
    </source>
</evidence>
<dbReference type="GO" id="GO:0004930">
    <property type="term" value="F:G protein-coupled receptor activity"/>
    <property type="evidence" value="ECO:0007669"/>
    <property type="project" value="UniProtKB-KW"/>
</dbReference>
<evidence type="ECO:0000256" key="7">
    <source>
        <dbReference type="ARBA" id="ARBA00023224"/>
    </source>
</evidence>
<evidence type="ECO:0000313" key="11">
    <source>
        <dbReference type="EMBL" id="CAH3142735.1"/>
    </source>
</evidence>
<evidence type="ECO:0000256" key="5">
    <source>
        <dbReference type="ARBA" id="ARBA00023136"/>
    </source>
</evidence>
<dbReference type="PRINTS" id="PR00237">
    <property type="entry name" value="GPCRRHODOPSN"/>
</dbReference>
<keyword evidence="2 8" id="KW-0812">Transmembrane</keyword>
<dbReference type="PROSITE" id="PS00237">
    <property type="entry name" value="G_PROTEIN_RECEP_F1_1"/>
    <property type="match status" value="1"/>
</dbReference>
<evidence type="ECO:0000256" key="9">
    <source>
        <dbReference type="SAM" id="Phobius"/>
    </source>
</evidence>
<proteinExistence type="inferred from homology"/>
<feature type="transmembrane region" description="Helical" evidence="9">
    <location>
        <begin position="219"/>
        <end position="242"/>
    </location>
</feature>
<feature type="domain" description="G-protein coupled receptors family 1 profile" evidence="10">
    <location>
        <begin position="24"/>
        <end position="270"/>
    </location>
</feature>
<dbReference type="AlphaFoldDB" id="A0AAU9XDA8"/>
<comment type="caution">
    <text evidence="11">The sequence shown here is derived from an EMBL/GenBank/DDBJ whole genome shotgun (WGS) entry which is preliminary data.</text>
</comment>
<evidence type="ECO:0000256" key="2">
    <source>
        <dbReference type="ARBA" id="ARBA00022692"/>
    </source>
</evidence>
<dbReference type="PANTHER" id="PTHR24243">
    <property type="entry name" value="G-PROTEIN COUPLED RECEPTOR"/>
    <property type="match status" value="1"/>
</dbReference>
<dbReference type="InterPro" id="IPR000276">
    <property type="entry name" value="GPCR_Rhodpsn"/>
</dbReference>
<comment type="similarity">
    <text evidence="8">Belongs to the G-protein coupled receptor 1 family.</text>
</comment>
<keyword evidence="12" id="KW-1185">Reference proteome</keyword>
<dbReference type="GO" id="GO:0016020">
    <property type="term" value="C:membrane"/>
    <property type="evidence" value="ECO:0007669"/>
    <property type="project" value="UniProtKB-SubCell"/>
</dbReference>
<keyword evidence="5 9" id="KW-0472">Membrane</keyword>
<feature type="transmembrane region" description="Helical" evidence="9">
    <location>
        <begin position="86"/>
        <end position="106"/>
    </location>
</feature>
<dbReference type="CDD" id="cd00637">
    <property type="entry name" value="7tm_classA_rhodopsin-like"/>
    <property type="match status" value="1"/>
</dbReference>
<dbReference type="EMBL" id="CALNXJ010000037">
    <property type="protein sequence ID" value="CAH3142735.1"/>
    <property type="molecule type" value="Genomic_DNA"/>
</dbReference>
<organism evidence="11 12">
    <name type="scientific">Pocillopora meandrina</name>
    <dbReference type="NCBI Taxonomy" id="46732"/>
    <lineage>
        <taxon>Eukaryota</taxon>
        <taxon>Metazoa</taxon>
        <taxon>Cnidaria</taxon>
        <taxon>Anthozoa</taxon>
        <taxon>Hexacorallia</taxon>
        <taxon>Scleractinia</taxon>
        <taxon>Astrocoeniina</taxon>
        <taxon>Pocilloporidae</taxon>
        <taxon>Pocillopora</taxon>
    </lineage>
</organism>
<dbReference type="Gene3D" id="1.20.1070.10">
    <property type="entry name" value="Rhodopsin 7-helix transmembrane proteins"/>
    <property type="match status" value="1"/>
</dbReference>
<feature type="transmembrane region" description="Helical" evidence="9">
    <location>
        <begin position="44"/>
        <end position="66"/>
    </location>
</feature>
<name>A0AAU9XDA8_9CNID</name>
<dbReference type="SUPFAM" id="SSF81321">
    <property type="entry name" value="Family A G protein-coupled receptor-like"/>
    <property type="match status" value="1"/>
</dbReference>
<dbReference type="SMART" id="SM01381">
    <property type="entry name" value="7TM_GPCR_Srsx"/>
    <property type="match status" value="1"/>
</dbReference>
<sequence length="300" mass="34230">MESWSVDIVLLPFYILIVIAGILGNILFITVVRRHRSMHTTTNFLLANVAVSDIISLVFCVPGIILRFVEHPSGNVGSFLCKFVTMHLVAGITLLVSGLTLTLISIERYKALLRPTSLHLKLHKQRVIIAISLIWGFSIAFVLPLFIKQRYEEKVKQCFMEWKESNSRIYWTLLATLVGVAVITMTFCYFQIIKALYFNNILPPNESNIEQDDKDKQKIITILITVTFSFVLCFIPFIIVSAVNLSTRSLLYKLSYFLVYTSCCGNPVVYIFQSAKYRAGLKELFKGRPAVRRSERSLEL</sequence>
<keyword evidence="3 9" id="KW-1133">Transmembrane helix</keyword>
<evidence type="ECO:0000256" key="8">
    <source>
        <dbReference type="RuleBase" id="RU000688"/>
    </source>
</evidence>
<evidence type="ECO:0000313" key="12">
    <source>
        <dbReference type="Proteomes" id="UP001159428"/>
    </source>
</evidence>
<keyword evidence="6 8" id="KW-0675">Receptor</keyword>
<dbReference type="Pfam" id="PF00001">
    <property type="entry name" value="7tm_1"/>
    <property type="match status" value="1"/>
</dbReference>
<keyword evidence="4 8" id="KW-0297">G-protein coupled receptor</keyword>
<dbReference type="PROSITE" id="PS50262">
    <property type="entry name" value="G_PROTEIN_RECEP_F1_2"/>
    <property type="match status" value="1"/>
</dbReference>
<protein>
    <recommendedName>
        <fullName evidence="10">G-protein coupled receptors family 1 profile domain-containing protein</fullName>
    </recommendedName>
</protein>
<gene>
    <name evidence="11" type="ORF">PMEA_00020422</name>
</gene>
<dbReference type="Proteomes" id="UP001159428">
    <property type="component" value="Unassembled WGS sequence"/>
</dbReference>
<evidence type="ECO:0000256" key="4">
    <source>
        <dbReference type="ARBA" id="ARBA00023040"/>
    </source>
</evidence>
<reference evidence="11 12" key="1">
    <citation type="submission" date="2022-05" db="EMBL/GenBank/DDBJ databases">
        <authorList>
            <consortium name="Genoscope - CEA"/>
            <person name="William W."/>
        </authorList>
    </citation>
    <scope>NUCLEOTIDE SEQUENCE [LARGE SCALE GENOMIC DNA]</scope>
</reference>
<feature type="transmembrane region" description="Helical" evidence="9">
    <location>
        <begin position="12"/>
        <end position="32"/>
    </location>
</feature>
<dbReference type="InterPro" id="IPR017452">
    <property type="entry name" value="GPCR_Rhodpsn_7TM"/>
</dbReference>
<evidence type="ECO:0000256" key="3">
    <source>
        <dbReference type="ARBA" id="ARBA00022989"/>
    </source>
</evidence>
<accession>A0AAU9XDA8</accession>